<dbReference type="SMART" id="SM00954">
    <property type="entry name" value="RelA_SpoT"/>
    <property type="match status" value="1"/>
</dbReference>
<sequence length="236" mass="27553">MNASDFKQLFMQKTKTTEEQQKSAESDLDTYKAIYEDYSSTKNDLEDVGEAYSKLLQKIPGVHSVRWRCKDPIGLIDKIIRKKTDDEEETRQKYADISKDNYKTLITDLVGVRALYFFKEDIDNIHSSLMRKLELKEEKPIYYHRKDDLTEIEKTGRSDQGFLIKEHSKGYRSIHYIAQGGIDRSNPAVIEIQVRSLFDEAWGEIDHKINYPAFDKKKEPANRPAATNIKQTCWQC</sequence>
<dbReference type="InterPro" id="IPR007685">
    <property type="entry name" value="RelA_SpoT"/>
</dbReference>
<accession>A0A2G7T893</accession>
<dbReference type="PANTHER" id="PTHR41773">
    <property type="entry name" value="GTP PYROPHOSPHATASE-RELATED"/>
    <property type="match status" value="1"/>
</dbReference>
<protein>
    <recommendedName>
        <fullName evidence="1">RelA/SpoT domain-containing protein</fullName>
    </recommendedName>
</protein>
<dbReference type="EMBL" id="PEKC01000025">
    <property type="protein sequence ID" value="PII36134.1"/>
    <property type="molecule type" value="Genomic_DNA"/>
</dbReference>
<feature type="domain" description="RelA/SpoT" evidence="1">
    <location>
        <begin position="67"/>
        <end position="217"/>
    </location>
</feature>
<dbReference type="Pfam" id="PF04607">
    <property type="entry name" value="RelA_SpoT"/>
    <property type="match status" value="1"/>
</dbReference>
<reference evidence="2" key="1">
    <citation type="submission" date="2017-10" db="EMBL/GenBank/DDBJ databases">
        <title>Chryseobacterium sp. B5 is a hydrocarbonoclastic and plant growth promoting bacterium.</title>
        <authorList>
            <person name="Thijs S."/>
            <person name="Gkorezis P."/>
            <person name="Van Hamme J."/>
        </authorList>
    </citation>
    <scope>NUCLEOTIDE SEQUENCE</scope>
    <source>
        <strain evidence="2">B5</strain>
    </source>
</reference>
<dbReference type="AlphaFoldDB" id="A0A2G7T893"/>
<dbReference type="PANTHER" id="PTHR41773:SF1">
    <property type="entry name" value="RELA_SPOT DOMAIN-CONTAINING PROTEIN"/>
    <property type="match status" value="1"/>
</dbReference>
<dbReference type="Gene3D" id="3.30.460.10">
    <property type="entry name" value="Beta Polymerase, domain 2"/>
    <property type="match status" value="1"/>
</dbReference>
<dbReference type="InterPro" id="IPR043519">
    <property type="entry name" value="NT_sf"/>
</dbReference>
<evidence type="ECO:0000259" key="1">
    <source>
        <dbReference type="SMART" id="SM00954"/>
    </source>
</evidence>
<name>A0A2G7T893_9FLAO</name>
<dbReference type="SUPFAM" id="SSF81301">
    <property type="entry name" value="Nucleotidyltransferase"/>
    <property type="match status" value="1"/>
</dbReference>
<evidence type="ECO:0000313" key="2">
    <source>
        <dbReference type="EMBL" id="PII36134.1"/>
    </source>
</evidence>
<comment type="caution">
    <text evidence="2">The sequence shown here is derived from an EMBL/GenBank/DDBJ whole genome shotgun (WGS) entry which is preliminary data.</text>
</comment>
<dbReference type="GO" id="GO:0015969">
    <property type="term" value="P:guanosine tetraphosphate metabolic process"/>
    <property type="evidence" value="ECO:0007669"/>
    <property type="project" value="InterPro"/>
</dbReference>
<gene>
    <name evidence="2" type="ORF">CTI11_09415</name>
</gene>
<dbReference type="CDD" id="cd05399">
    <property type="entry name" value="NT_Rel-Spo_like"/>
    <property type="match status" value="1"/>
</dbReference>
<proteinExistence type="predicted"/>
<organism evidence="2">
    <name type="scientific">Chryseobacterium sp. B5</name>
    <dbReference type="NCBI Taxonomy" id="2050562"/>
    <lineage>
        <taxon>Bacteria</taxon>
        <taxon>Pseudomonadati</taxon>
        <taxon>Bacteroidota</taxon>
        <taxon>Flavobacteriia</taxon>
        <taxon>Flavobacteriales</taxon>
        <taxon>Weeksellaceae</taxon>
        <taxon>Chryseobacterium group</taxon>
        <taxon>Chryseobacterium</taxon>
    </lineage>
</organism>